<dbReference type="Proteomes" id="UP001596215">
    <property type="component" value="Unassembled WGS sequence"/>
</dbReference>
<organism evidence="1 2">
    <name type="scientific">Tatumella punctata</name>
    <dbReference type="NCBI Taxonomy" id="399969"/>
    <lineage>
        <taxon>Bacteria</taxon>
        <taxon>Pseudomonadati</taxon>
        <taxon>Pseudomonadota</taxon>
        <taxon>Gammaproteobacteria</taxon>
        <taxon>Enterobacterales</taxon>
        <taxon>Erwiniaceae</taxon>
        <taxon>Tatumella</taxon>
    </lineage>
</organism>
<protein>
    <submittedName>
        <fullName evidence="1">Citrulline utilization hydrolase CtlX</fullName>
    </submittedName>
</protein>
<comment type="caution">
    <text evidence="1">The sequence shown here is derived from an EMBL/GenBank/DDBJ whole genome shotgun (WGS) entry which is preliminary data.</text>
</comment>
<dbReference type="SUPFAM" id="SSF55909">
    <property type="entry name" value="Pentein"/>
    <property type="match status" value="1"/>
</dbReference>
<name>A0ABW1VPI2_9GAMM</name>
<dbReference type="EMBL" id="JBHSUC010000017">
    <property type="protein sequence ID" value="MFC6362962.1"/>
    <property type="molecule type" value="Genomic_DNA"/>
</dbReference>
<keyword evidence="1" id="KW-0378">Hydrolase</keyword>
<dbReference type="PIRSF" id="PIRSF028188">
    <property type="entry name" value="Amdntrnsf_FN0238"/>
    <property type="match status" value="1"/>
</dbReference>
<evidence type="ECO:0000313" key="2">
    <source>
        <dbReference type="Proteomes" id="UP001596215"/>
    </source>
</evidence>
<dbReference type="NCBIfam" id="NF046062">
    <property type="entry name" value="citrull_CtlX"/>
    <property type="match status" value="1"/>
</dbReference>
<evidence type="ECO:0000313" key="1">
    <source>
        <dbReference type="EMBL" id="MFC6362962.1"/>
    </source>
</evidence>
<dbReference type="Gene3D" id="3.75.10.10">
    <property type="entry name" value="L-arginine/glycine Amidinotransferase, Chain A"/>
    <property type="match status" value="1"/>
</dbReference>
<dbReference type="RefSeq" id="WP_212709335.1">
    <property type="nucleotide sequence ID" value="NZ_BAAAFW010000008.1"/>
</dbReference>
<accession>A0ABW1VPI2</accession>
<dbReference type="PANTHER" id="PTHR43224:SF1">
    <property type="entry name" value="AMIDINOTRANSFERASE"/>
    <property type="match status" value="1"/>
</dbReference>
<dbReference type="GO" id="GO:0016787">
    <property type="term" value="F:hydrolase activity"/>
    <property type="evidence" value="ECO:0007669"/>
    <property type="project" value="UniProtKB-KW"/>
</dbReference>
<dbReference type="Pfam" id="PF19420">
    <property type="entry name" value="DDAH_eukar"/>
    <property type="match status" value="1"/>
</dbReference>
<sequence>MQTTHSVLMVRPAAFKGNPETRLSNSFQKTLSQVPDVAELARTAFDGYVTALEEAGVNVKVIDEDTARDTPDSLFPNNWIAMMGDGTIYTFPMEAKNRRRERRQDIIADLTQDYIVNRRIDLSVFEEKGLYLEGTGSLILDHDNHIAYACRSSRSSEVAAKEFERISGYRMHWFNAYDRHQQPVYHTNVMMSLGKKYAIVCLESLSSGAERQRLLASLQRTGKEVIDVTWRQMEAFVCNVIELKDCHGQPVYAMSGRAWASFTPEQQQKISDYARLALAPIDIIEDLGGGGARCMVAEIFLEKKMPVPETCNHY</sequence>
<keyword evidence="2" id="KW-1185">Reference proteome</keyword>
<gene>
    <name evidence="1" type="primary">ctlX</name>
    <name evidence="1" type="ORF">ACFP73_12795</name>
</gene>
<dbReference type="InterPro" id="IPR014541">
    <property type="entry name" value="Amdntrnsf_FN0238"/>
</dbReference>
<reference evidence="2" key="1">
    <citation type="journal article" date="2019" name="Int. J. Syst. Evol. Microbiol.">
        <title>The Global Catalogue of Microorganisms (GCM) 10K type strain sequencing project: providing services to taxonomists for standard genome sequencing and annotation.</title>
        <authorList>
            <consortium name="The Broad Institute Genomics Platform"/>
            <consortium name="The Broad Institute Genome Sequencing Center for Infectious Disease"/>
            <person name="Wu L."/>
            <person name="Ma J."/>
        </authorList>
    </citation>
    <scope>NUCLEOTIDE SEQUENCE [LARGE SCALE GENOMIC DNA]</scope>
    <source>
        <strain evidence="2">CGMCC 4.1530</strain>
    </source>
</reference>
<proteinExistence type="predicted"/>
<dbReference type="PANTHER" id="PTHR43224">
    <property type="entry name" value="AMIDINOTRANSFERASE"/>
    <property type="match status" value="1"/>
</dbReference>